<accession>A0A9E7CSB4</accession>
<keyword evidence="1" id="KW-0812">Transmembrane</keyword>
<dbReference type="Proteomes" id="UP000831290">
    <property type="component" value="Chromosome"/>
</dbReference>
<name>A0A9E7CSB4_9FLAO</name>
<organism evidence="2 3">
    <name type="scientific">Abyssalbus ytuae</name>
    <dbReference type="NCBI Taxonomy" id="2926907"/>
    <lineage>
        <taxon>Bacteria</taxon>
        <taxon>Pseudomonadati</taxon>
        <taxon>Bacteroidota</taxon>
        <taxon>Flavobacteriia</taxon>
        <taxon>Flavobacteriales</taxon>
        <taxon>Flavobacteriaceae</taxon>
        <taxon>Abyssalbus</taxon>
    </lineage>
</organism>
<evidence type="ECO:0000313" key="2">
    <source>
        <dbReference type="EMBL" id="UOB15986.1"/>
    </source>
</evidence>
<dbReference type="RefSeq" id="WP_255841132.1">
    <property type="nucleotide sequence ID" value="NZ_CP094358.1"/>
</dbReference>
<keyword evidence="1" id="KW-1133">Transmembrane helix</keyword>
<dbReference type="AlphaFoldDB" id="A0A9E7CSB4"/>
<reference evidence="2" key="1">
    <citation type="submission" date="2022-03" db="EMBL/GenBank/DDBJ databases">
        <title>Description of Abyssus ytuae gen. nov., sp. nov., a novel member of the family Flavobacteriaceae isolated from the sediment of Mariana Trench.</title>
        <authorList>
            <person name="Zhang J."/>
            <person name="Xu X."/>
        </authorList>
    </citation>
    <scope>NUCLEOTIDE SEQUENCE</scope>
    <source>
        <strain evidence="2">MT3330</strain>
    </source>
</reference>
<gene>
    <name evidence="2" type="ORF">MQE35_09560</name>
</gene>
<proteinExistence type="predicted"/>
<keyword evidence="3" id="KW-1185">Reference proteome</keyword>
<protein>
    <submittedName>
        <fullName evidence="2">Uncharacterized protein</fullName>
    </submittedName>
</protein>
<sequence>MKKIILILFILIVTAIGYGFYIKNTGEELKGDRVIGLAVLAIAFVFMPLFIIYRSRGKKFKDYMLTKENFDKMKEKDEVRNKKN</sequence>
<evidence type="ECO:0000256" key="1">
    <source>
        <dbReference type="SAM" id="Phobius"/>
    </source>
</evidence>
<evidence type="ECO:0000313" key="3">
    <source>
        <dbReference type="Proteomes" id="UP000831290"/>
    </source>
</evidence>
<feature type="transmembrane region" description="Helical" evidence="1">
    <location>
        <begin position="35"/>
        <end position="53"/>
    </location>
</feature>
<keyword evidence="1" id="KW-0472">Membrane</keyword>
<dbReference type="EMBL" id="CP094358">
    <property type="protein sequence ID" value="UOB15986.1"/>
    <property type="molecule type" value="Genomic_DNA"/>
</dbReference>
<dbReference type="KEGG" id="fbm:MQE35_09560"/>